<evidence type="ECO:0000313" key="1">
    <source>
        <dbReference type="EMBL" id="GAK47598.1"/>
    </source>
</evidence>
<name>A0A081BHT0_9LACO</name>
<dbReference type="Proteomes" id="UP000028700">
    <property type="component" value="Unassembled WGS sequence"/>
</dbReference>
<keyword evidence="2" id="KW-1185">Reference proteome</keyword>
<dbReference type="AlphaFoldDB" id="A0A081BHT0"/>
<reference evidence="1" key="1">
    <citation type="journal article" date="2014" name="Genome Announc.">
        <title>Draft Genome Sequence of Lactobacillus oryzae Strain SG293T.</title>
        <authorList>
            <person name="Tanizawa Y."/>
            <person name="Fujisawa T."/>
            <person name="Mochizuki T."/>
            <person name="Kaminuma E."/>
            <person name="Nakamura Y."/>
            <person name="Tohno M."/>
        </authorList>
    </citation>
    <scope>NUCLEOTIDE SEQUENCE [LARGE SCALE GENOMIC DNA]</scope>
    <source>
        <strain evidence="1">SG293</strain>
    </source>
</reference>
<comment type="caution">
    <text evidence="1">The sequence shown here is derived from an EMBL/GenBank/DDBJ whole genome shotgun (WGS) entry which is preliminary data.</text>
</comment>
<sequence length="247" mass="28480">MKHLKAWFRTMVIKQGYLDVEQLKLSVFEASGKLVKVQGLHWDDILLLVPIKGNPSRWTAVLHRKHGYIAVNQSCNAMLREREEEWLDYSVFVKNNFAKMAKVHSLMPRLLDPGVFMLPIPPKRYNNTSWCRWDRDTMYGSIISNKEELSMMFYNGFLSVVFHIDEKAFSRRLSNAEKIEAVVSQLCMELRGTGKTKGTPVLDTFINTVGGDFASKFSGRVTRDLLGQALKEMRDSNMTVMPEFEDF</sequence>
<protein>
    <submittedName>
        <fullName evidence="1">Uncharacterized protein</fullName>
    </submittedName>
</protein>
<gene>
    <name evidence="1" type="ORF">LOSG293_090230</name>
</gene>
<proteinExistence type="predicted"/>
<organism evidence="1 2">
    <name type="scientific">Secundilactobacillus oryzae JCM 18671</name>
    <dbReference type="NCBI Taxonomy" id="1291743"/>
    <lineage>
        <taxon>Bacteria</taxon>
        <taxon>Bacillati</taxon>
        <taxon>Bacillota</taxon>
        <taxon>Bacilli</taxon>
        <taxon>Lactobacillales</taxon>
        <taxon>Lactobacillaceae</taxon>
        <taxon>Secundilactobacillus</taxon>
    </lineage>
</organism>
<accession>A0A081BHT0</accession>
<dbReference type="eggNOG" id="ENOG5032D07">
    <property type="taxonomic scope" value="Bacteria"/>
</dbReference>
<dbReference type="EMBL" id="BBJM01000009">
    <property type="protein sequence ID" value="GAK47598.1"/>
    <property type="molecule type" value="Genomic_DNA"/>
</dbReference>
<evidence type="ECO:0000313" key="2">
    <source>
        <dbReference type="Proteomes" id="UP000028700"/>
    </source>
</evidence>